<name>A0ABY0IQF5_9RHOO</name>
<sequence>MKFANNSVKREAASYACGLPSRLRRCGDPSHQTLAPKPLYAVLTVVFLGSAAAYVLLPHGELIQQLAAVPLVGSLVAALVQTLRDQAAHERQLILQASEHQFAIGASSHMADVAFDKHVIFCEEYVQEVFATLGTLFREGPTENVLPHASTLFQIRNKHAVWLTNDLDSDLQKFEGALRKIGASDWYLRNAERAEDRQQKIEEMYKTLADVLGQENMGPEWQGQPLSADLAISTVIRGLRQVLGTEELTELRSALVQSALINVKENS</sequence>
<keyword evidence="1" id="KW-0812">Transmembrane</keyword>
<dbReference type="Proteomes" id="UP000292136">
    <property type="component" value="Unassembled WGS sequence"/>
</dbReference>
<keyword evidence="3" id="KW-1185">Reference proteome</keyword>
<reference evidence="2 3" key="1">
    <citation type="submission" date="2019-02" db="EMBL/GenBank/DDBJ databases">
        <title>Genomic Encyclopedia of Type Strains, Phase IV (KMG-IV): sequencing the most valuable type-strain genomes for metagenomic binning, comparative biology and taxonomic classification.</title>
        <authorList>
            <person name="Goeker M."/>
        </authorList>
    </citation>
    <scope>NUCLEOTIDE SEQUENCE [LARGE SCALE GENOMIC DNA]</scope>
    <source>
        <strain evidence="2 3">DSM 21223</strain>
    </source>
</reference>
<comment type="caution">
    <text evidence="2">The sequence shown here is derived from an EMBL/GenBank/DDBJ whole genome shotgun (WGS) entry which is preliminary data.</text>
</comment>
<feature type="transmembrane region" description="Helical" evidence="1">
    <location>
        <begin position="39"/>
        <end position="57"/>
    </location>
</feature>
<dbReference type="EMBL" id="SHKM01000001">
    <property type="protein sequence ID" value="RZT89494.1"/>
    <property type="molecule type" value="Genomic_DNA"/>
</dbReference>
<organism evidence="2 3">
    <name type="scientific">Azospira oryzae</name>
    <dbReference type="NCBI Taxonomy" id="146939"/>
    <lineage>
        <taxon>Bacteria</taxon>
        <taxon>Pseudomonadati</taxon>
        <taxon>Pseudomonadota</taxon>
        <taxon>Betaproteobacteria</taxon>
        <taxon>Rhodocyclales</taxon>
        <taxon>Rhodocyclaceae</taxon>
        <taxon>Azospira</taxon>
    </lineage>
</organism>
<gene>
    <name evidence="2" type="ORF">EV678_0280</name>
</gene>
<evidence type="ECO:0000313" key="3">
    <source>
        <dbReference type="Proteomes" id="UP000292136"/>
    </source>
</evidence>
<protein>
    <submittedName>
        <fullName evidence="2">Uncharacterized protein</fullName>
    </submittedName>
</protein>
<accession>A0ABY0IQF5</accession>
<keyword evidence="1" id="KW-1133">Transmembrane helix</keyword>
<evidence type="ECO:0000256" key="1">
    <source>
        <dbReference type="SAM" id="Phobius"/>
    </source>
</evidence>
<proteinExistence type="predicted"/>
<evidence type="ECO:0000313" key="2">
    <source>
        <dbReference type="EMBL" id="RZT89494.1"/>
    </source>
</evidence>
<keyword evidence="1" id="KW-0472">Membrane</keyword>